<evidence type="ECO:0000313" key="11">
    <source>
        <dbReference type="EMBL" id="QKV18065.1"/>
    </source>
</evidence>
<feature type="domain" description="ABC transmembrane type-1" evidence="10">
    <location>
        <begin position="99"/>
        <end position="392"/>
    </location>
</feature>
<feature type="transmembrane region" description="Helical" evidence="9">
    <location>
        <begin position="228"/>
        <end position="252"/>
    </location>
</feature>
<proteinExistence type="inferred from homology"/>
<keyword evidence="8 9" id="KW-0472">Membrane</keyword>
<sequence length="404" mass="43880">MAVTEVTQSGPDNDKESAPKVALLNNPEVRGWLFQCVLAVLVVYLAYAGWNNMNANLRAAGIASGWGFLSTNAGFAISQSLIEYSQASSTYGRVYIVGLLNTLVVAGAGIFFATIIGFIIGIARLSKNWMISRLATVYVESLRNVPLLLQIFIWYFGVLRLLPQPRQGFDFGVLGLLNNRGYFAPKPVWGEGAVLTVYAFLAACLIAWGIGRWARKRQMETGQIFPSFLVGLAVIVLLPLIVFFATGAPLSWDIPKMGGFRPSGGMTIIPEYIAMLVALSTYTASFIAEIVRAGILAVNKGQTEAAHALGLRNGQTLRLVVVPQALRIIIPPLTSQYLNLTKNSSLAVAIAYPELTSVFAGTALNQTGQAVEIISLTMLTYLTISLLTSLFMNWYNSRVALVER</sequence>
<dbReference type="Pfam" id="PF00528">
    <property type="entry name" value="BPD_transp_1"/>
    <property type="match status" value="1"/>
</dbReference>
<evidence type="ECO:0000256" key="7">
    <source>
        <dbReference type="ARBA" id="ARBA00022989"/>
    </source>
</evidence>
<feature type="transmembrane region" description="Helical" evidence="9">
    <location>
        <begin position="62"/>
        <end position="82"/>
    </location>
</feature>
<dbReference type="NCBIfam" id="TIGR01726">
    <property type="entry name" value="HEQRo_perm_3TM"/>
    <property type="match status" value="1"/>
</dbReference>
<accession>A0A6N1VEL4</accession>
<evidence type="ECO:0000256" key="8">
    <source>
        <dbReference type="ARBA" id="ARBA00023136"/>
    </source>
</evidence>
<dbReference type="CDD" id="cd06261">
    <property type="entry name" value="TM_PBP2"/>
    <property type="match status" value="1"/>
</dbReference>
<dbReference type="InterPro" id="IPR035906">
    <property type="entry name" value="MetI-like_sf"/>
</dbReference>
<feature type="transmembrane region" description="Helical" evidence="9">
    <location>
        <begin position="144"/>
        <end position="162"/>
    </location>
</feature>
<feature type="transmembrane region" description="Helical" evidence="9">
    <location>
        <begin position="188"/>
        <end position="208"/>
    </location>
</feature>
<organism evidence="11 12">
    <name type="scientific">Oricola thermophila</name>
    <dbReference type="NCBI Taxonomy" id="2742145"/>
    <lineage>
        <taxon>Bacteria</taxon>
        <taxon>Pseudomonadati</taxon>
        <taxon>Pseudomonadota</taxon>
        <taxon>Alphaproteobacteria</taxon>
        <taxon>Hyphomicrobiales</taxon>
        <taxon>Ahrensiaceae</taxon>
        <taxon>Oricola</taxon>
    </lineage>
</organism>
<dbReference type="RefSeq" id="WP_175275961.1">
    <property type="nucleotide sequence ID" value="NZ_CP054836.1"/>
</dbReference>
<keyword evidence="4" id="KW-1003">Cell membrane</keyword>
<reference evidence="11 12" key="1">
    <citation type="submission" date="2020-06" db="EMBL/GenBank/DDBJ databases">
        <title>Oricola thermophila sp. nov. isolated from a tidal sediments.</title>
        <authorList>
            <person name="Kwon K.K."/>
            <person name="Yang S.-H."/>
            <person name="Park M.-J."/>
        </authorList>
    </citation>
    <scope>NUCLEOTIDE SEQUENCE [LARGE SCALE GENOMIC DNA]</scope>
    <source>
        <strain evidence="11 12">MEBiC13590</strain>
    </source>
</reference>
<keyword evidence="6" id="KW-0029">Amino-acid transport</keyword>
<evidence type="ECO:0000256" key="9">
    <source>
        <dbReference type="RuleBase" id="RU363032"/>
    </source>
</evidence>
<keyword evidence="5 9" id="KW-0812">Transmembrane</keyword>
<feature type="transmembrane region" description="Helical" evidence="9">
    <location>
        <begin position="272"/>
        <end position="291"/>
    </location>
</feature>
<dbReference type="Gene3D" id="1.10.3720.10">
    <property type="entry name" value="MetI-like"/>
    <property type="match status" value="2"/>
</dbReference>
<dbReference type="PROSITE" id="PS50928">
    <property type="entry name" value="ABC_TM1"/>
    <property type="match status" value="1"/>
</dbReference>
<feature type="transmembrane region" description="Helical" evidence="9">
    <location>
        <begin position="373"/>
        <end position="395"/>
    </location>
</feature>
<comment type="similarity">
    <text evidence="2">Belongs to the binding-protein-dependent transport system permease family. HisMQ subfamily.</text>
</comment>
<evidence type="ECO:0000313" key="12">
    <source>
        <dbReference type="Proteomes" id="UP000509367"/>
    </source>
</evidence>
<dbReference type="GO" id="GO:0022857">
    <property type="term" value="F:transmembrane transporter activity"/>
    <property type="evidence" value="ECO:0007669"/>
    <property type="project" value="InterPro"/>
</dbReference>
<dbReference type="InterPro" id="IPR000515">
    <property type="entry name" value="MetI-like"/>
</dbReference>
<dbReference type="SUPFAM" id="SSF161098">
    <property type="entry name" value="MetI-like"/>
    <property type="match status" value="2"/>
</dbReference>
<dbReference type="Proteomes" id="UP000509367">
    <property type="component" value="Chromosome"/>
</dbReference>
<feature type="transmembrane region" description="Helical" evidence="9">
    <location>
        <begin position="94"/>
        <end position="123"/>
    </location>
</feature>
<feature type="transmembrane region" description="Helical" evidence="9">
    <location>
        <begin position="32"/>
        <end position="50"/>
    </location>
</feature>
<evidence type="ECO:0000259" key="10">
    <source>
        <dbReference type="PROSITE" id="PS50928"/>
    </source>
</evidence>
<keyword evidence="7 9" id="KW-1133">Transmembrane helix</keyword>
<dbReference type="GO" id="GO:0006865">
    <property type="term" value="P:amino acid transport"/>
    <property type="evidence" value="ECO:0007669"/>
    <property type="project" value="UniProtKB-KW"/>
</dbReference>
<evidence type="ECO:0000256" key="3">
    <source>
        <dbReference type="ARBA" id="ARBA00022448"/>
    </source>
</evidence>
<evidence type="ECO:0000256" key="2">
    <source>
        <dbReference type="ARBA" id="ARBA00010072"/>
    </source>
</evidence>
<evidence type="ECO:0000256" key="6">
    <source>
        <dbReference type="ARBA" id="ARBA00022970"/>
    </source>
</evidence>
<keyword evidence="12" id="KW-1185">Reference proteome</keyword>
<evidence type="ECO:0000256" key="4">
    <source>
        <dbReference type="ARBA" id="ARBA00022475"/>
    </source>
</evidence>
<evidence type="ECO:0000256" key="1">
    <source>
        <dbReference type="ARBA" id="ARBA00004429"/>
    </source>
</evidence>
<dbReference type="InterPro" id="IPR043429">
    <property type="entry name" value="ArtM/GltK/GlnP/TcyL/YhdX-like"/>
</dbReference>
<dbReference type="EMBL" id="CP054836">
    <property type="protein sequence ID" value="QKV18065.1"/>
    <property type="molecule type" value="Genomic_DNA"/>
</dbReference>
<protein>
    <submittedName>
        <fullName evidence="11">Amino acid ABC transporter permease</fullName>
    </submittedName>
</protein>
<dbReference type="GO" id="GO:0043190">
    <property type="term" value="C:ATP-binding cassette (ABC) transporter complex"/>
    <property type="evidence" value="ECO:0007669"/>
    <property type="project" value="InterPro"/>
</dbReference>
<dbReference type="PANTHER" id="PTHR30614">
    <property type="entry name" value="MEMBRANE COMPONENT OF AMINO ACID ABC TRANSPORTER"/>
    <property type="match status" value="1"/>
</dbReference>
<dbReference type="InterPro" id="IPR010065">
    <property type="entry name" value="AA_ABC_transptr_permease_3TM"/>
</dbReference>
<gene>
    <name evidence="11" type="ORF">HTY61_06125</name>
</gene>
<dbReference type="PANTHER" id="PTHR30614:SF37">
    <property type="entry name" value="AMINO-ACID ABC TRANSPORTER PERMEASE PROTEIN YHDX-RELATED"/>
    <property type="match status" value="1"/>
</dbReference>
<dbReference type="AlphaFoldDB" id="A0A6N1VEL4"/>
<name>A0A6N1VEL4_9HYPH</name>
<dbReference type="KEGG" id="orm:HTY61_06125"/>
<evidence type="ECO:0000256" key="5">
    <source>
        <dbReference type="ARBA" id="ARBA00022692"/>
    </source>
</evidence>
<comment type="subcellular location">
    <subcellularLocation>
        <location evidence="1">Cell inner membrane</location>
        <topology evidence="1">Multi-pass membrane protein</topology>
    </subcellularLocation>
    <subcellularLocation>
        <location evidence="9">Cell membrane</location>
        <topology evidence="9">Multi-pass membrane protein</topology>
    </subcellularLocation>
</comment>
<keyword evidence="3 9" id="KW-0813">Transport</keyword>